<dbReference type="AlphaFoldDB" id="A0A819UNV2"/>
<dbReference type="Proteomes" id="UP000681967">
    <property type="component" value="Unassembled WGS sequence"/>
</dbReference>
<proteinExistence type="predicted"/>
<accession>A0A819UNV2</accession>
<comment type="caution">
    <text evidence="2">The sequence shown here is derived from an EMBL/GenBank/DDBJ whole genome shotgun (WGS) entry which is preliminary data.</text>
</comment>
<sequence>MKYFKMERLNNMNVYCVLRTILKKIKNRHTYSMRSLYFNIPAADERTIEDLRRMIIYEQLLIQFKISRLVDSICLQWS</sequence>
<reference evidence="2" key="1">
    <citation type="submission" date="2021-02" db="EMBL/GenBank/DDBJ databases">
        <authorList>
            <person name="Nowell W R."/>
        </authorList>
    </citation>
    <scope>NUCLEOTIDE SEQUENCE</scope>
</reference>
<protein>
    <submittedName>
        <fullName evidence="2">Uncharacterized protein</fullName>
    </submittedName>
</protein>
<dbReference type="EMBL" id="CAJOBG010004154">
    <property type="protein sequence ID" value="CAF4097762.1"/>
    <property type="molecule type" value="Genomic_DNA"/>
</dbReference>
<dbReference type="EMBL" id="CAJOBH010005901">
    <property type="protein sequence ID" value="CAF4039147.1"/>
    <property type="molecule type" value="Genomic_DNA"/>
</dbReference>
<evidence type="ECO:0000313" key="2">
    <source>
        <dbReference type="EMBL" id="CAF4097762.1"/>
    </source>
</evidence>
<evidence type="ECO:0000313" key="1">
    <source>
        <dbReference type="EMBL" id="CAF4039147.1"/>
    </source>
</evidence>
<name>A0A819UNV2_9BILA</name>
<gene>
    <name evidence="1" type="ORF">BYL167_LOCUS15781</name>
    <name evidence="2" type="ORF">OVN521_LOCUS20725</name>
</gene>
<keyword evidence="3" id="KW-1185">Reference proteome</keyword>
<evidence type="ECO:0000313" key="3">
    <source>
        <dbReference type="Proteomes" id="UP000663866"/>
    </source>
</evidence>
<dbReference type="Proteomes" id="UP000663866">
    <property type="component" value="Unassembled WGS sequence"/>
</dbReference>
<organism evidence="2 3">
    <name type="scientific">Rotaria magnacalcarata</name>
    <dbReference type="NCBI Taxonomy" id="392030"/>
    <lineage>
        <taxon>Eukaryota</taxon>
        <taxon>Metazoa</taxon>
        <taxon>Spiralia</taxon>
        <taxon>Gnathifera</taxon>
        <taxon>Rotifera</taxon>
        <taxon>Eurotatoria</taxon>
        <taxon>Bdelloidea</taxon>
        <taxon>Philodinida</taxon>
        <taxon>Philodinidae</taxon>
        <taxon>Rotaria</taxon>
    </lineage>
</organism>